<evidence type="ECO:0000313" key="16">
    <source>
        <dbReference type="Proteomes" id="UP000565711"/>
    </source>
</evidence>
<dbReference type="GO" id="GO:0050660">
    <property type="term" value="F:flavin adenine dinucleotide binding"/>
    <property type="evidence" value="ECO:0007669"/>
    <property type="project" value="InterPro"/>
</dbReference>
<keyword evidence="10" id="KW-0472">Membrane</keyword>
<evidence type="ECO:0000256" key="12">
    <source>
        <dbReference type="ARBA" id="ARBA00059740"/>
    </source>
</evidence>
<keyword evidence="4" id="KW-1003">Cell membrane</keyword>
<evidence type="ECO:0000256" key="9">
    <source>
        <dbReference type="ARBA" id="ARBA00023033"/>
    </source>
</evidence>
<keyword evidence="9" id="KW-0503">Monooxygenase</keyword>
<evidence type="ECO:0000256" key="14">
    <source>
        <dbReference type="ARBA" id="ARBA00078392"/>
    </source>
</evidence>
<name>A0A846Y2A0_9NOCA</name>
<dbReference type="PRINTS" id="PR00469">
    <property type="entry name" value="PNDRDTASEII"/>
</dbReference>
<dbReference type="Gene3D" id="3.50.50.60">
    <property type="entry name" value="FAD/NAD(P)-binding domain"/>
    <property type="match status" value="2"/>
</dbReference>
<accession>A0A846Y2A0</accession>
<evidence type="ECO:0000256" key="7">
    <source>
        <dbReference type="ARBA" id="ARBA00022857"/>
    </source>
</evidence>
<evidence type="ECO:0000256" key="8">
    <source>
        <dbReference type="ARBA" id="ARBA00023002"/>
    </source>
</evidence>
<evidence type="ECO:0000256" key="4">
    <source>
        <dbReference type="ARBA" id="ARBA00022475"/>
    </source>
</evidence>
<comment type="subcellular location">
    <subcellularLocation>
        <location evidence="2">Cell membrane</location>
    </subcellularLocation>
</comment>
<evidence type="ECO:0000256" key="1">
    <source>
        <dbReference type="ARBA" id="ARBA00001974"/>
    </source>
</evidence>
<reference evidence="15 16" key="1">
    <citation type="submission" date="2020-04" db="EMBL/GenBank/DDBJ databases">
        <title>MicrobeNet Type strains.</title>
        <authorList>
            <person name="Nicholson A.C."/>
        </authorList>
    </citation>
    <scope>NUCLEOTIDE SEQUENCE [LARGE SCALE GENOMIC DNA]</scope>
    <source>
        <strain evidence="15 16">JCM 12354</strain>
    </source>
</reference>
<dbReference type="AlphaFoldDB" id="A0A846Y2A0"/>
<dbReference type="PANTHER" id="PTHR43872:SF1">
    <property type="entry name" value="MONOOXYGENASE, PUTATIVE (AFU_ORTHOLOGUE AFUA_8G02570)-RELATED"/>
    <property type="match status" value="1"/>
</dbReference>
<dbReference type="PROSITE" id="PS51257">
    <property type="entry name" value="PROKAR_LIPOPROTEIN"/>
    <property type="match status" value="1"/>
</dbReference>
<keyword evidence="16" id="KW-1185">Reference proteome</keyword>
<evidence type="ECO:0000313" key="15">
    <source>
        <dbReference type="EMBL" id="NKY50739.1"/>
    </source>
</evidence>
<dbReference type="InterPro" id="IPR036188">
    <property type="entry name" value="FAD/NAD-bd_sf"/>
</dbReference>
<evidence type="ECO:0000256" key="10">
    <source>
        <dbReference type="ARBA" id="ARBA00023136"/>
    </source>
</evidence>
<dbReference type="Proteomes" id="UP000565711">
    <property type="component" value="Unassembled WGS sequence"/>
</dbReference>
<dbReference type="FunFam" id="3.50.50.60:FF:000228">
    <property type="entry name" value="FAD-containing monooxygenase EthA"/>
    <property type="match status" value="1"/>
</dbReference>
<evidence type="ECO:0000256" key="13">
    <source>
        <dbReference type="ARBA" id="ARBA00073152"/>
    </source>
</evidence>
<evidence type="ECO:0000256" key="3">
    <source>
        <dbReference type="ARBA" id="ARBA00010139"/>
    </source>
</evidence>
<dbReference type="PANTHER" id="PTHR43872">
    <property type="entry name" value="MONOOXYGENASE, PUTATIVE (AFU_ORTHOLOGUE AFUA_8G02570)-RELATED"/>
    <property type="match status" value="1"/>
</dbReference>
<dbReference type="GO" id="GO:0004499">
    <property type="term" value="F:N,N-dimethylaniline monooxygenase activity"/>
    <property type="evidence" value="ECO:0007669"/>
    <property type="project" value="InterPro"/>
</dbReference>
<comment type="function">
    <text evidence="12">Monooxygenase able to convert a wide range of ketones to the corresponding esters or lactones via a Baeyer-Villiger oxidation reaction. Can act on long-chain aliphatic ketones (2-hexanone to 2-dodecanone) and on aromatic ketones (phenylacetone and benzylacetone). Is also able to catalyze enantioselective sulfoxidation of methyl-p-tolylsulfide. In vivo, likely functions as a BVMO, but the exact nature of the physiological substrate(s) remains to be established.</text>
</comment>
<dbReference type="Pfam" id="PF13450">
    <property type="entry name" value="NAD_binding_8"/>
    <property type="match status" value="1"/>
</dbReference>
<evidence type="ECO:0000256" key="2">
    <source>
        <dbReference type="ARBA" id="ARBA00004236"/>
    </source>
</evidence>
<comment type="similarity">
    <text evidence="3">Belongs to the FAD-binding monooxygenase family.</text>
</comment>
<dbReference type="EMBL" id="JAAXOP010000005">
    <property type="protein sequence ID" value="NKY50739.1"/>
    <property type="molecule type" value="Genomic_DNA"/>
</dbReference>
<keyword evidence="7" id="KW-0521">NADP</keyword>
<dbReference type="GO" id="GO:0050661">
    <property type="term" value="F:NADP binding"/>
    <property type="evidence" value="ECO:0007669"/>
    <property type="project" value="InterPro"/>
</dbReference>
<proteinExistence type="inferred from homology"/>
<evidence type="ECO:0000256" key="11">
    <source>
        <dbReference type="ARBA" id="ARBA00051124"/>
    </source>
</evidence>
<gene>
    <name evidence="15" type="ORF">HGA08_11005</name>
</gene>
<protein>
    <recommendedName>
        <fullName evidence="13">FAD-containing monooxygenase EthA</fullName>
    </recommendedName>
    <alternativeName>
        <fullName evidence="14">Prodrug activator EtaA</fullName>
    </alternativeName>
</protein>
<dbReference type="InterPro" id="IPR020946">
    <property type="entry name" value="Flavin_mOase-like"/>
</dbReference>
<keyword evidence="5" id="KW-0285">Flavoprotein</keyword>
<dbReference type="InterPro" id="IPR051820">
    <property type="entry name" value="FAD-binding_MO"/>
</dbReference>
<keyword evidence="6" id="KW-0274">FAD</keyword>
<evidence type="ECO:0000256" key="6">
    <source>
        <dbReference type="ARBA" id="ARBA00022827"/>
    </source>
</evidence>
<dbReference type="GO" id="GO:0005886">
    <property type="term" value="C:plasma membrane"/>
    <property type="evidence" value="ECO:0007669"/>
    <property type="project" value="UniProtKB-SubCell"/>
</dbReference>
<dbReference type="RefSeq" id="WP_067877696.1">
    <property type="nucleotide sequence ID" value="NZ_JAAXOP010000005.1"/>
</dbReference>
<evidence type="ECO:0000256" key="5">
    <source>
        <dbReference type="ARBA" id="ARBA00022630"/>
    </source>
</evidence>
<comment type="cofactor">
    <cofactor evidence="1">
        <name>FAD</name>
        <dbReference type="ChEBI" id="CHEBI:57692"/>
    </cofactor>
</comment>
<dbReference type="FunFam" id="3.50.50.60:FF:000213">
    <property type="entry name" value="FAD-containing monooxygenase EthA"/>
    <property type="match status" value="1"/>
</dbReference>
<organism evidence="15 16">
    <name type="scientific">Nocardia vermiculata</name>
    <dbReference type="NCBI Taxonomy" id="257274"/>
    <lineage>
        <taxon>Bacteria</taxon>
        <taxon>Bacillati</taxon>
        <taxon>Actinomycetota</taxon>
        <taxon>Actinomycetes</taxon>
        <taxon>Mycobacteriales</taxon>
        <taxon>Nocardiaceae</taxon>
        <taxon>Nocardia</taxon>
    </lineage>
</organism>
<keyword evidence="8" id="KW-0560">Oxidoreductase</keyword>
<comment type="caution">
    <text evidence="15">The sequence shown here is derived from an EMBL/GenBank/DDBJ whole genome shotgun (WGS) entry which is preliminary data.</text>
</comment>
<comment type="catalytic activity">
    <reaction evidence="11">
        <text>ethionamide + NADPH + O2 + H(+) = ethionamide S-oxide + NADP(+) + H2O</text>
        <dbReference type="Rhea" id="RHEA:47616"/>
        <dbReference type="ChEBI" id="CHEBI:4885"/>
        <dbReference type="ChEBI" id="CHEBI:15377"/>
        <dbReference type="ChEBI" id="CHEBI:15378"/>
        <dbReference type="ChEBI" id="CHEBI:15379"/>
        <dbReference type="ChEBI" id="CHEBI:57783"/>
        <dbReference type="ChEBI" id="CHEBI:58349"/>
        <dbReference type="ChEBI" id="CHEBI:87805"/>
    </reaction>
</comment>
<sequence length="503" mass="55080">MARHVDVLIIGAGLSGIGMACHLGRENTGRSYAILERRTAIGGTWDLFRYPGVRSDSDMLTFGYGFRPWNGTKVLADGPHIRQYIADTAAEYDVTRHIRFGRKVVKAAWSSAEQLWTTEAFDEQSGETEIYTSSFLVGATGYYNYDTGYRPDFPGEQNFRGRIVHPQHWPTDLDYHGKQVVVIGSGATAITLVPAMSTDAAHVTMLQRSPTYIAPLPAEDPVAVGLKKAKLPAALAYKTGRARNIALQRASFALSRSNPALSRKLLLQAVRVAVGPDVDMRHFSPTYNPWDQRLCIVPNGDLFRVLRKGSASIVTDRIDTFTETGIRLQSGAELPADIVVSATGLDIQMLGGAALEIDGESVATRDLVAYKGVLMSGLPNAMMIIGYTNASWTLKADLAAEYFCRLLNHMRDRKYSTFVAVAEDADRAPESMMGGALSSGYIARGDAVMPRQGRRGPWQMINNYYRDRALLRKAALEDGVLRFGKRPAHARATPGAAVESRSA</sequence>
<dbReference type="Pfam" id="PF00743">
    <property type="entry name" value="FMO-like"/>
    <property type="match status" value="1"/>
</dbReference>
<dbReference type="SUPFAM" id="SSF51905">
    <property type="entry name" value="FAD/NAD(P)-binding domain"/>
    <property type="match status" value="1"/>
</dbReference>